<evidence type="ECO:0000313" key="3">
    <source>
        <dbReference type="EMBL" id="SEL46582.1"/>
    </source>
</evidence>
<evidence type="ECO:0000256" key="1">
    <source>
        <dbReference type="ARBA" id="ARBA00023002"/>
    </source>
</evidence>
<dbReference type="RefSeq" id="WP_075006825.1">
    <property type="nucleotide sequence ID" value="NZ_FOAP01000006.1"/>
</dbReference>
<protein>
    <submittedName>
        <fullName evidence="3">Predicted oxidoreductase</fullName>
    </submittedName>
</protein>
<dbReference type="AlphaFoldDB" id="A0A1H7QF19"/>
<evidence type="ECO:0000313" key="4">
    <source>
        <dbReference type="Proteomes" id="UP000182719"/>
    </source>
</evidence>
<reference evidence="4" key="1">
    <citation type="submission" date="2016-10" db="EMBL/GenBank/DDBJ databases">
        <authorList>
            <person name="Varghese N."/>
            <person name="Submissions S."/>
        </authorList>
    </citation>
    <scope>NUCLEOTIDE SEQUENCE [LARGE SCALE GENOMIC DNA]</scope>
    <source>
        <strain evidence="4">DSM 17044</strain>
    </source>
</reference>
<feature type="domain" description="NADP-dependent oxidoreductase" evidence="2">
    <location>
        <begin position="16"/>
        <end position="310"/>
    </location>
</feature>
<dbReference type="PANTHER" id="PTHR43364:SF4">
    <property type="entry name" value="NAD(P)-LINKED OXIDOREDUCTASE SUPERFAMILY PROTEIN"/>
    <property type="match status" value="1"/>
</dbReference>
<gene>
    <name evidence="3" type="ORF">SAMN05444354_106118</name>
</gene>
<dbReference type="GO" id="GO:0005829">
    <property type="term" value="C:cytosol"/>
    <property type="evidence" value="ECO:0007669"/>
    <property type="project" value="TreeGrafter"/>
</dbReference>
<keyword evidence="4" id="KW-1185">Reference proteome</keyword>
<dbReference type="PANTHER" id="PTHR43364">
    <property type="entry name" value="NADH-SPECIFIC METHYLGLYOXAL REDUCTASE-RELATED"/>
    <property type="match status" value="1"/>
</dbReference>
<dbReference type="InterPro" id="IPR036812">
    <property type="entry name" value="NAD(P)_OxRdtase_dom_sf"/>
</dbReference>
<name>A0A1H7QF19_STIAU</name>
<dbReference type="Pfam" id="PF00248">
    <property type="entry name" value="Aldo_ket_red"/>
    <property type="match status" value="1"/>
</dbReference>
<dbReference type="SUPFAM" id="SSF51430">
    <property type="entry name" value="NAD(P)-linked oxidoreductase"/>
    <property type="match status" value="1"/>
</dbReference>
<evidence type="ECO:0000259" key="2">
    <source>
        <dbReference type="Pfam" id="PF00248"/>
    </source>
</evidence>
<dbReference type="EMBL" id="FOAP01000006">
    <property type="protein sequence ID" value="SEL46582.1"/>
    <property type="molecule type" value="Genomic_DNA"/>
</dbReference>
<sequence>MRYRIFGRRTGLKVSELALGTGMFGTTFGYGSPPDEVHRILQGYAEAGGNFIDTADNYQHGESERLIGEFIRPHRDGFIIASKYSRGASSHPALAELGANRKAMVQSVEASLKRLGTDRIDLYFVHMDDGVTPMEEIARGLDDLVRAGKVLYGGLSNYPAWRVALAANTADLRGWASITALQAEYNLLQRTTERELLPMADGLGLGVMAWSPMAGGLLTGKYRRGEKGRATDLKGSVLHQEAEKREAVLDVLFSVAQELGATPGQVALSWVRAKGVLPVLGPRTRAQLDDNLASLSVRLSPEQLRRLDEVSVVPLGYPHELNAAPEQRAIMTGGRWEQLELPQGTVA</sequence>
<accession>A0A1H7QF19</accession>
<keyword evidence="1" id="KW-0560">Oxidoreductase</keyword>
<dbReference type="Gene3D" id="3.20.20.100">
    <property type="entry name" value="NADP-dependent oxidoreductase domain"/>
    <property type="match status" value="1"/>
</dbReference>
<dbReference type="GO" id="GO:0016491">
    <property type="term" value="F:oxidoreductase activity"/>
    <property type="evidence" value="ECO:0007669"/>
    <property type="project" value="UniProtKB-KW"/>
</dbReference>
<dbReference type="InterPro" id="IPR050523">
    <property type="entry name" value="AKR_Detox_Biosynth"/>
</dbReference>
<dbReference type="InterPro" id="IPR023210">
    <property type="entry name" value="NADP_OxRdtase_dom"/>
</dbReference>
<organism evidence="3 4">
    <name type="scientific">Stigmatella aurantiaca</name>
    <dbReference type="NCBI Taxonomy" id="41"/>
    <lineage>
        <taxon>Bacteria</taxon>
        <taxon>Pseudomonadati</taxon>
        <taxon>Myxococcota</taxon>
        <taxon>Myxococcia</taxon>
        <taxon>Myxococcales</taxon>
        <taxon>Cystobacterineae</taxon>
        <taxon>Archangiaceae</taxon>
        <taxon>Stigmatella</taxon>
    </lineage>
</organism>
<dbReference type="CDD" id="cd19080">
    <property type="entry name" value="AKR_AKR9A_9B"/>
    <property type="match status" value="1"/>
</dbReference>
<proteinExistence type="predicted"/>
<dbReference type="Proteomes" id="UP000182719">
    <property type="component" value="Unassembled WGS sequence"/>
</dbReference>
<dbReference type="OrthoDB" id="9773828at2"/>